<keyword evidence="6" id="KW-0732">Signal</keyword>
<keyword evidence="3" id="KW-0295">Fungicide</keyword>
<feature type="signal peptide" evidence="6">
    <location>
        <begin position="1"/>
        <end position="15"/>
    </location>
</feature>
<keyword evidence="5" id="KW-1015">Disulfide bond</keyword>
<organism evidence="7 8">
    <name type="scientific">Flemingia macrophylla</name>
    <dbReference type="NCBI Taxonomy" id="520843"/>
    <lineage>
        <taxon>Eukaryota</taxon>
        <taxon>Viridiplantae</taxon>
        <taxon>Streptophyta</taxon>
        <taxon>Embryophyta</taxon>
        <taxon>Tracheophyta</taxon>
        <taxon>Spermatophyta</taxon>
        <taxon>Magnoliopsida</taxon>
        <taxon>eudicotyledons</taxon>
        <taxon>Gunneridae</taxon>
        <taxon>Pentapetalae</taxon>
        <taxon>rosids</taxon>
        <taxon>fabids</taxon>
        <taxon>Fabales</taxon>
        <taxon>Fabaceae</taxon>
        <taxon>Papilionoideae</taxon>
        <taxon>50 kb inversion clade</taxon>
        <taxon>NPAAA clade</taxon>
        <taxon>indigoferoid/millettioid clade</taxon>
        <taxon>Phaseoleae</taxon>
        <taxon>Flemingia</taxon>
    </lineage>
</organism>
<dbReference type="Pfam" id="PF07333">
    <property type="entry name" value="SLR1-BP"/>
    <property type="match status" value="1"/>
</dbReference>
<dbReference type="InterPro" id="IPR010851">
    <property type="entry name" value="DEFL"/>
</dbReference>
<evidence type="ECO:0000313" key="8">
    <source>
        <dbReference type="Proteomes" id="UP001603857"/>
    </source>
</evidence>
<comment type="similarity">
    <text evidence="1">Belongs to the DEFL family.</text>
</comment>
<keyword evidence="2" id="KW-0929">Antimicrobial</keyword>
<dbReference type="AlphaFoldDB" id="A0ABD1LRC1"/>
<evidence type="ECO:0000256" key="6">
    <source>
        <dbReference type="SAM" id="SignalP"/>
    </source>
</evidence>
<dbReference type="EMBL" id="JBGMDY010000008">
    <property type="protein sequence ID" value="KAL2326066.1"/>
    <property type="molecule type" value="Genomic_DNA"/>
</dbReference>
<keyword evidence="8" id="KW-1185">Reference proteome</keyword>
<dbReference type="GO" id="GO:0031640">
    <property type="term" value="P:killing of cells of another organism"/>
    <property type="evidence" value="ECO:0007669"/>
    <property type="project" value="UniProtKB-KW"/>
</dbReference>
<name>A0ABD1LRC1_9FABA</name>
<proteinExistence type="inferred from homology"/>
<keyword evidence="4" id="KW-0611">Plant defense</keyword>
<dbReference type="GO" id="GO:0050832">
    <property type="term" value="P:defense response to fungus"/>
    <property type="evidence" value="ECO:0007669"/>
    <property type="project" value="UniProtKB-KW"/>
</dbReference>
<sequence>MKIIISALIVMLVLSVGIENEGPIKVIEGRSCEEKLYENTCEEKECNVACQKKHGNSATGHCNAIEDCICRFPC</sequence>
<evidence type="ECO:0000313" key="7">
    <source>
        <dbReference type="EMBL" id="KAL2326066.1"/>
    </source>
</evidence>
<evidence type="ECO:0000256" key="2">
    <source>
        <dbReference type="ARBA" id="ARBA00022529"/>
    </source>
</evidence>
<protein>
    <submittedName>
        <fullName evidence="7">Uncharacterized protein</fullName>
    </submittedName>
</protein>
<feature type="chain" id="PRO_5044841279" evidence="6">
    <location>
        <begin position="16"/>
        <end position="74"/>
    </location>
</feature>
<reference evidence="7 8" key="1">
    <citation type="submission" date="2024-08" db="EMBL/GenBank/DDBJ databases">
        <title>Insights into the chromosomal genome structure of Flemingia macrophylla.</title>
        <authorList>
            <person name="Ding Y."/>
            <person name="Zhao Y."/>
            <person name="Bi W."/>
            <person name="Wu M."/>
            <person name="Zhao G."/>
            <person name="Gong Y."/>
            <person name="Li W."/>
            <person name="Zhang P."/>
        </authorList>
    </citation>
    <scope>NUCLEOTIDE SEQUENCE [LARGE SCALE GENOMIC DNA]</scope>
    <source>
        <strain evidence="7">DYQJB</strain>
        <tissue evidence="7">Leaf</tissue>
    </source>
</reference>
<evidence type="ECO:0000256" key="5">
    <source>
        <dbReference type="ARBA" id="ARBA00023157"/>
    </source>
</evidence>
<comment type="caution">
    <text evidence="7">The sequence shown here is derived from an EMBL/GenBank/DDBJ whole genome shotgun (WGS) entry which is preliminary data.</text>
</comment>
<evidence type="ECO:0000256" key="4">
    <source>
        <dbReference type="ARBA" id="ARBA00022821"/>
    </source>
</evidence>
<evidence type="ECO:0000256" key="3">
    <source>
        <dbReference type="ARBA" id="ARBA00022577"/>
    </source>
</evidence>
<dbReference type="Proteomes" id="UP001603857">
    <property type="component" value="Unassembled WGS sequence"/>
</dbReference>
<evidence type="ECO:0000256" key="1">
    <source>
        <dbReference type="ARBA" id="ARBA00006722"/>
    </source>
</evidence>
<accession>A0ABD1LRC1</accession>
<gene>
    <name evidence="7" type="ORF">Fmac_025124</name>
</gene>